<protein>
    <submittedName>
        <fullName evidence="1">Intracellular distribution of mitochondria</fullName>
    </submittedName>
</protein>
<gene>
    <name evidence="1" type="primary">CLU1_2</name>
    <name evidence="1" type="ORF">LPJ66_008028</name>
</gene>
<sequence>MSTAPKTNENATSEVSQNQPTATTNGAAVSEVASSQEENIDLEAEANDSVEEHSPEEVPYQLKIKAPNGVVVPIIATSQETIQDLKQVVSETAGTIEYSCFYLTLNGQRLNDFVELGEIEGLEKEGQLGLVEDQYTEREARLHVTRLRDLLVGPTTANPNIAGLDAGASIFSTIKHPKGASDEINGESDSEEAAKPAQTNKAGKGGKKKNDGGAGGKQAAASGEEDQQEVEGEASAKSKPIEHAFKGYELGK</sequence>
<proteinExistence type="predicted"/>
<evidence type="ECO:0000313" key="2">
    <source>
        <dbReference type="Proteomes" id="UP001150581"/>
    </source>
</evidence>
<feature type="non-terminal residue" evidence="1">
    <location>
        <position position="252"/>
    </location>
</feature>
<comment type="caution">
    <text evidence="1">The sequence shown here is derived from an EMBL/GenBank/DDBJ whole genome shotgun (WGS) entry which is preliminary data.</text>
</comment>
<name>A0ACC1I9Q5_9FUNG</name>
<evidence type="ECO:0000313" key="1">
    <source>
        <dbReference type="EMBL" id="KAJ1889445.1"/>
    </source>
</evidence>
<organism evidence="1 2">
    <name type="scientific">Kickxella alabastrina</name>
    <dbReference type="NCBI Taxonomy" id="61397"/>
    <lineage>
        <taxon>Eukaryota</taxon>
        <taxon>Fungi</taxon>
        <taxon>Fungi incertae sedis</taxon>
        <taxon>Zoopagomycota</taxon>
        <taxon>Kickxellomycotina</taxon>
        <taxon>Kickxellomycetes</taxon>
        <taxon>Kickxellales</taxon>
        <taxon>Kickxellaceae</taxon>
        <taxon>Kickxella</taxon>
    </lineage>
</organism>
<reference evidence="1" key="1">
    <citation type="submission" date="2022-07" db="EMBL/GenBank/DDBJ databases">
        <title>Phylogenomic reconstructions and comparative analyses of Kickxellomycotina fungi.</title>
        <authorList>
            <person name="Reynolds N.K."/>
            <person name="Stajich J.E."/>
            <person name="Barry K."/>
            <person name="Grigoriev I.V."/>
            <person name="Crous P."/>
            <person name="Smith M.E."/>
        </authorList>
    </citation>
    <scope>NUCLEOTIDE SEQUENCE</scope>
    <source>
        <strain evidence="1">Benny 63K</strain>
    </source>
</reference>
<keyword evidence="2" id="KW-1185">Reference proteome</keyword>
<dbReference type="EMBL" id="JANBPG010001542">
    <property type="protein sequence ID" value="KAJ1889445.1"/>
    <property type="molecule type" value="Genomic_DNA"/>
</dbReference>
<accession>A0ACC1I9Q5</accession>
<dbReference type="Proteomes" id="UP001150581">
    <property type="component" value="Unassembled WGS sequence"/>
</dbReference>